<evidence type="ECO:0008006" key="2">
    <source>
        <dbReference type="Google" id="ProtNLM"/>
    </source>
</evidence>
<proteinExistence type="predicted"/>
<organism evidence="1">
    <name type="scientific">Caldilineaceae bacterium SB0664_bin_27</name>
    <dbReference type="NCBI Taxonomy" id="2605260"/>
    <lineage>
        <taxon>Bacteria</taxon>
        <taxon>Bacillati</taxon>
        <taxon>Chloroflexota</taxon>
        <taxon>Caldilineae</taxon>
        <taxon>Caldilineales</taxon>
        <taxon>Caldilineaceae</taxon>
    </lineage>
</organism>
<dbReference type="EMBL" id="VXRG01000102">
    <property type="protein sequence ID" value="MXY94174.1"/>
    <property type="molecule type" value="Genomic_DNA"/>
</dbReference>
<name>A0A6B0YSU7_9CHLR</name>
<reference evidence="1" key="1">
    <citation type="submission" date="2019-09" db="EMBL/GenBank/DDBJ databases">
        <title>Characterisation of the sponge microbiome using genome-centric metagenomics.</title>
        <authorList>
            <person name="Engelberts J.P."/>
            <person name="Robbins S.J."/>
            <person name="De Goeij J.M."/>
            <person name="Aranda M."/>
            <person name="Bell S.C."/>
            <person name="Webster N.S."/>
        </authorList>
    </citation>
    <scope>NUCLEOTIDE SEQUENCE</scope>
    <source>
        <strain evidence="1">SB0664_bin_27</strain>
    </source>
</reference>
<comment type="caution">
    <text evidence="1">The sequence shown here is derived from an EMBL/GenBank/DDBJ whole genome shotgun (WGS) entry which is preliminary data.</text>
</comment>
<protein>
    <recommendedName>
        <fullName evidence="2">Integral membrane protein</fullName>
    </recommendedName>
</protein>
<evidence type="ECO:0000313" key="1">
    <source>
        <dbReference type="EMBL" id="MXY94174.1"/>
    </source>
</evidence>
<accession>A0A6B0YSU7</accession>
<gene>
    <name evidence="1" type="ORF">F4Y42_12095</name>
</gene>
<dbReference type="AlphaFoldDB" id="A0A6B0YSU7"/>
<sequence length="325" mass="36353">MIELKRNQLIFRFPEVHKDAKCRISFQRTLRIPDDNRPYSLPPGLGKFPLNLVDDYTESVPAGWNAHGGVFLPMYQAEAMWLNFSGSYPMAVKVAAGKINAVTGEGWKNDLSRRPQDYVVIPDQPWLDGFSVMKGMIRQFVAMPLGEGYTAEEQLTGEAEHGGLQIVVYPIKPSYYEREEEEFMPMSYAPLRAFSEPAKEMGLAPGGLMRQEIYEDDYGLEAWETSVRSRCYVHIVNSVQFFSVTGAHPPSKPPTAKEYTKAGLPWFDYYGGDLKALEGAKKLAGLDSVAVKKLKTGDGVLPDNESVEPKVVKKLGKGKVREGEF</sequence>